<dbReference type="PANTHER" id="PTHR38443:SF2">
    <property type="entry name" value="NON-HEMOLYTIC ENTEROTOXIN LYTIC COMPONENT L1"/>
    <property type="match status" value="1"/>
</dbReference>
<protein>
    <recommendedName>
        <fullName evidence="5">Hemeolysin E</fullName>
    </recommendedName>
</protein>
<name>E9DUZ9_METAQ</name>
<dbReference type="PANTHER" id="PTHR38443">
    <property type="match status" value="1"/>
</dbReference>
<keyword evidence="1" id="KW-0175">Coiled coil</keyword>
<evidence type="ECO:0000256" key="2">
    <source>
        <dbReference type="SAM" id="MobiDB-lite"/>
    </source>
</evidence>
<dbReference type="Gene3D" id="1.20.1170.10">
    <property type="match status" value="1"/>
</dbReference>
<accession>E9DUZ9</accession>
<feature type="coiled-coil region" evidence="1">
    <location>
        <begin position="214"/>
        <end position="255"/>
    </location>
</feature>
<dbReference type="HOGENOM" id="CLU_054251_0_0_1"/>
<feature type="coiled-coil region" evidence="1">
    <location>
        <begin position="280"/>
        <end position="331"/>
    </location>
</feature>
<keyword evidence="4" id="KW-1185">Reference proteome</keyword>
<dbReference type="OMA" id="TTPTYAW"/>
<dbReference type="InterPro" id="IPR052785">
    <property type="entry name" value="Enterotoxin_cmpnt"/>
</dbReference>
<reference evidence="3 4" key="1">
    <citation type="journal article" date="2011" name="PLoS Genet.">
        <title>Genome sequencing and comparative transcriptomics of the model entomopathogenic fungi Metarhizium anisopliae and M. acridum.</title>
        <authorList>
            <person name="Gao Q."/>
            <person name="Jin K."/>
            <person name="Ying S.H."/>
            <person name="Zhang Y."/>
            <person name="Xiao G."/>
            <person name="Shang Y."/>
            <person name="Duan Z."/>
            <person name="Hu X."/>
            <person name="Xie X.Q."/>
            <person name="Zhou G."/>
            <person name="Peng G."/>
            <person name="Luo Z."/>
            <person name="Huang W."/>
            <person name="Wang B."/>
            <person name="Fang W."/>
            <person name="Wang S."/>
            <person name="Zhong Y."/>
            <person name="Ma L.J."/>
            <person name="St Leger R.J."/>
            <person name="Zhao G.P."/>
            <person name="Pei Y."/>
            <person name="Feng M.G."/>
            <person name="Xia Y."/>
            <person name="Wang C."/>
        </authorList>
    </citation>
    <scope>NUCLEOTIDE SEQUENCE [LARGE SCALE GENOMIC DNA]</scope>
    <source>
        <strain evidence="3 4">CQMa 102</strain>
    </source>
</reference>
<organism evidence="4">
    <name type="scientific">Metarhizium acridum (strain CQMa 102)</name>
    <dbReference type="NCBI Taxonomy" id="655827"/>
    <lineage>
        <taxon>Eukaryota</taxon>
        <taxon>Fungi</taxon>
        <taxon>Dikarya</taxon>
        <taxon>Ascomycota</taxon>
        <taxon>Pezizomycotina</taxon>
        <taxon>Sordariomycetes</taxon>
        <taxon>Hypocreomycetidae</taxon>
        <taxon>Hypocreales</taxon>
        <taxon>Clavicipitaceae</taxon>
        <taxon>Metarhizium</taxon>
    </lineage>
</organism>
<evidence type="ECO:0000313" key="4">
    <source>
        <dbReference type="Proteomes" id="UP000002499"/>
    </source>
</evidence>
<evidence type="ECO:0008006" key="5">
    <source>
        <dbReference type="Google" id="ProtNLM"/>
    </source>
</evidence>
<dbReference type="eggNOG" id="ENOG502SPQV">
    <property type="taxonomic scope" value="Eukaryota"/>
</dbReference>
<dbReference type="OrthoDB" id="4494488at2759"/>
<feature type="region of interest" description="Disordered" evidence="2">
    <location>
        <begin position="1"/>
        <end position="40"/>
    </location>
</feature>
<gene>
    <name evidence="3" type="ORF">MAC_01532</name>
</gene>
<proteinExistence type="predicted"/>
<evidence type="ECO:0000313" key="3">
    <source>
        <dbReference type="EMBL" id="EFY92566.1"/>
    </source>
</evidence>
<sequence>MTGFDPRQPITDPSVFSPRGMYVDNRSGKKGAQDDDDDDDDKAFVFDASDMKALNRFLGTGRKLQTTRSEYLRWLGISDTPGEISAALGKELESLLKTYTSIKNDCTQFKDVTWNRIVDIAGDIKSYATMSGGKESTSYYVLMLKFIGDYHEENKKPNPDKDKLAELKESIQFTVDAELRKLGELQAGTQEALTGLGAFERVCEQHGLAVETNANSLEAQLKKEGNDIESMKAKIEDARAEIDDLQGQIDGKNQAIKDAPKYMWVITSWPIGTAIGTGIIVEAKKAIKRLKEAMEKVKKVLDDYESKMKTASRLETNLKFISRQVKDLGTEIGPAIKTLQKLQGAWKSMETDLTAIKDLIEFDTDNIPPMLITRPQLQGIVDEWNELKDYASNYIENAYLSDEPKSVSIAEYISELEDALMKIEAMGKGQ</sequence>
<dbReference type="Proteomes" id="UP000002499">
    <property type="component" value="Unassembled WGS sequence"/>
</dbReference>
<dbReference type="CDD" id="cd22656">
    <property type="entry name" value="ClyA_Cry6Aa-like"/>
    <property type="match status" value="1"/>
</dbReference>
<dbReference type="SUPFAM" id="SSF58100">
    <property type="entry name" value="Bacterial hemolysins"/>
    <property type="match status" value="1"/>
</dbReference>
<dbReference type="AlphaFoldDB" id="E9DUZ9"/>
<dbReference type="InParanoid" id="E9DUZ9"/>
<dbReference type="EMBL" id="GL698475">
    <property type="protein sequence ID" value="EFY92566.1"/>
    <property type="molecule type" value="Genomic_DNA"/>
</dbReference>
<evidence type="ECO:0000256" key="1">
    <source>
        <dbReference type="SAM" id="Coils"/>
    </source>
</evidence>